<reference evidence="1 2" key="1">
    <citation type="journal article" date="2018" name="BMC Genomics">
        <title>Genomic comparison of Trypanosoma conorhini and Trypanosoma rangeli to Trypanosoma cruzi strains of high and low virulence.</title>
        <authorList>
            <person name="Bradwell K.R."/>
            <person name="Koparde V.N."/>
            <person name="Matveyev A.V."/>
            <person name="Serrano M.G."/>
            <person name="Alves J.M."/>
            <person name="Parikh H."/>
            <person name="Huang B."/>
            <person name="Lee V."/>
            <person name="Espinosa-Alvarez O."/>
            <person name="Ortiz P.A."/>
            <person name="Costa-Martins A.G."/>
            <person name="Teixeira M.M."/>
            <person name="Buck G.A."/>
        </authorList>
    </citation>
    <scope>NUCLEOTIDE SEQUENCE [LARGE SCALE GENOMIC DNA]</scope>
    <source>
        <strain evidence="1 2">AM80</strain>
    </source>
</reference>
<dbReference type="Gene3D" id="3.80.10.10">
    <property type="entry name" value="Ribonuclease Inhibitor"/>
    <property type="match status" value="1"/>
</dbReference>
<accession>A0A422NXA1</accession>
<gene>
    <name evidence="1" type="ORF">TraAM80_01856</name>
</gene>
<dbReference type="InterPro" id="IPR032675">
    <property type="entry name" value="LRR_dom_sf"/>
</dbReference>
<dbReference type="AlphaFoldDB" id="A0A422NXA1"/>
<dbReference type="OrthoDB" id="244384at2759"/>
<protein>
    <submittedName>
        <fullName evidence="1">Leucine-rich repeat protein (LRRP)</fullName>
    </submittedName>
</protein>
<dbReference type="Pfam" id="PF13516">
    <property type="entry name" value="LRR_6"/>
    <property type="match status" value="1"/>
</dbReference>
<proteinExistence type="predicted"/>
<keyword evidence="2" id="KW-1185">Reference proteome</keyword>
<dbReference type="SUPFAM" id="SSF52047">
    <property type="entry name" value="RNI-like"/>
    <property type="match status" value="1"/>
</dbReference>
<dbReference type="Pfam" id="PF00560">
    <property type="entry name" value="LRR_1"/>
    <property type="match status" value="1"/>
</dbReference>
<evidence type="ECO:0000313" key="1">
    <source>
        <dbReference type="EMBL" id="RNF10107.1"/>
    </source>
</evidence>
<comment type="caution">
    <text evidence="1">The sequence shown here is derived from an EMBL/GenBank/DDBJ whole genome shotgun (WGS) entry which is preliminary data.</text>
</comment>
<dbReference type="Proteomes" id="UP000283634">
    <property type="component" value="Unassembled WGS sequence"/>
</dbReference>
<dbReference type="RefSeq" id="XP_029241362.1">
    <property type="nucleotide sequence ID" value="XM_029378884.1"/>
</dbReference>
<name>A0A422NXA1_TRYRA</name>
<dbReference type="EMBL" id="MKGL01000037">
    <property type="protein sequence ID" value="RNF10107.1"/>
    <property type="molecule type" value="Genomic_DNA"/>
</dbReference>
<organism evidence="1 2">
    <name type="scientific">Trypanosoma rangeli</name>
    <dbReference type="NCBI Taxonomy" id="5698"/>
    <lineage>
        <taxon>Eukaryota</taxon>
        <taxon>Discoba</taxon>
        <taxon>Euglenozoa</taxon>
        <taxon>Kinetoplastea</taxon>
        <taxon>Metakinetoplastina</taxon>
        <taxon>Trypanosomatida</taxon>
        <taxon>Trypanosomatidae</taxon>
        <taxon>Trypanosoma</taxon>
        <taxon>Herpetosoma</taxon>
    </lineage>
</organism>
<evidence type="ECO:0000313" key="2">
    <source>
        <dbReference type="Proteomes" id="UP000283634"/>
    </source>
</evidence>
<dbReference type="InterPro" id="IPR001611">
    <property type="entry name" value="Leu-rich_rpt"/>
</dbReference>
<sequence length="134" mass="14799">MCFYLWYSFYEGHGAPPGAEAAQLRHHRSCHRGCWHHPALTHLDLAGCFLVTSLNSLGSLKRLVWMNASWCGVRDGGMEGLSRCKNLEHLSLSHSWDICGANALGGLQMLQVLDLRGTNVDDEGIAGLARCVHR</sequence>
<dbReference type="GeneID" id="40325789"/>